<dbReference type="EMBL" id="BMJA01000001">
    <property type="protein sequence ID" value="GGA25648.1"/>
    <property type="molecule type" value="Genomic_DNA"/>
</dbReference>
<evidence type="ECO:0000256" key="4">
    <source>
        <dbReference type="ARBA" id="ARBA00022989"/>
    </source>
</evidence>
<gene>
    <name evidence="7" type="ORF">GCM10010981_12800</name>
</gene>
<reference evidence="8" key="1">
    <citation type="journal article" date="2019" name="Int. J. Syst. Evol. Microbiol.">
        <title>The Global Catalogue of Microorganisms (GCM) 10K type strain sequencing project: providing services to taxonomists for standard genome sequencing and annotation.</title>
        <authorList>
            <consortium name="The Broad Institute Genomics Platform"/>
            <consortium name="The Broad Institute Genome Sequencing Center for Infectious Disease"/>
            <person name="Wu L."/>
            <person name="Ma J."/>
        </authorList>
    </citation>
    <scope>NUCLEOTIDE SEQUENCE [LARGE SCALE GENOMIC DNA]</scope>
    <source>
        <strain evidence="8">CGMCC 1.15439</strain>
    </source>
</reference>
<comment type="caution">
    <text evidence="7">The sequence shown here is derived from an EMBL/GenBank/DDBJ whole genome shotgun (WGS) entry which is preliminary data.</text>
</comment>
<keyword evidence="8" id="KW-1185">Reference proteome</keyword>
<name>A0ABQ1FRX0_9GAMM</name>
<organism evidence="7 8">
    <name type="scientific">Dyella nitratireducens</name>
    <dbReference type="NCBI Taxonomy" id="1849580"/>
    <lineage>
        <taxon>Bacteria</taxon>
        <taxon>Pseudomonadati</taxon>
        <taxon>Pseudomonadota</taxon>
        <taxon>Gammaproteobacteria</taxon>
        <taxon>Lysobacterales</taxon>
        <taxon>Rhodanobacteraceae</taxon>
        <taxon>Dyella</taxon>
    </lineage>
</organism>
<dbReference type="RefSeq" id="WP_188793414.1">
    <property type="nucleotide sequence ID" value="NZ_BMJA01000001.1"/>
</dbReference>
<dbReference type="InterPro" id="IPR002994">
    <property type="entry name" value="Surf1/Shy1"/>
</dbReference>
<evidence type="ECO:0000256" key="6">
    <source>
        <dbReference type="RuleBase" id="RU363076"/>
    </source>
</evidence>
<dbReference type="PANTHER" id="PTHR23427">
    <property type="entry name" value="SURFEIT LOCUS PROTEIN"/>
    <property type="match status" value="1"/>
</dbReference>
<dbReference type="PROSITE" id="PS50895">
    <property type="entry name" value="SURF1"/>
    <property type="match status" value="1"/>
</dbReference>
<proteinExistence type="inferred from homology"/>
<protein>
    <recommendedName>
        <fullName evidence="6">SURF1-like protein</fullName>
    </recommendedName>
</protein>
<sequence>MASPDTSSYDAPRTPRGPVALILLGLFAAALFIGFVSLGNWQVHRLAWKRALIARVDSRVHAPPIAPPMRDQWPGMTGDKDEYLHVRLSGVFLHDRQTLVWTATDEGSGFWVMTPLRLADGSVVLINRGFAPVDWCGRDGHCAPGPTGEVTVTGLLRMSEPPTFFRHNDPAHNNWYTRDVAAITAARGLHDVAPYFVDADAALASSNQWPEGGKTVINFPNNHLSYLITWYLLALMVLGASIYVGYDEYRLRRKAVGMKPA</sequence>
<evidence type="ECO:0000256" key="5">
    <source>
        <dbReference type="ARBA" id="ARBA00023136"/>
    </source>
</evidence>
<evidence type="ECO:0000256" key="1">
    <source>
        <dbReference type="ARBA" id="ARBA00004370"/>
    </source>
</evidence>
<comment type="similarity">
    <text evidence="2 6">Belongs to the SURF1 family.</text>
</comment>
<dbReference type="PANTHER" id="PTHR23427:SF2">
    <property type="entry name" value="SURFEIT LOCUS PROTEIN 1"/>
    <property type="match status" value="1"/>
</dbReference>
<evidence type="ECO:0000313" key="7">
    <source>
        <dbReference type="EMBL" id="GGA25648.1"/>
    </source>
</evidence>
<dbReference type="Proteomes" id="UP000620046">
    <property type="component" value="Unassembled WGS sequence"/>
</dbReference>
<keyword evidence="3 6" id="KW-0812">Transmembrane</keyword>
<keyword evidence="6" id="KW-1003">Cell membrane</keyword>
<comment type="subcellular location">
    <subcellularLocation>
        <location evidence="6">Cell membrane</location>
        <topology evidence="6">Multi-pass membrane protein</topology>
    </subcellularLocation>
    <subcellularLocation>
        <location evidence="1">Membrane</location>
    </subcellularLocation>
</comment>
<evidence type="ECO:0000256" key="3">
    <source>
        <dbReference type="ARBA" id="ARBA00022692"/>
    </source>
</evidence>
<evidence type="ECO:0000256" key="2">
    <source>
        <dbReference type="ARBA" id="ARBA00007165"/>
    </source>
</evidence>
<accession>A0ABQ1FRX0</accession>
<feature type="transmembrane region" description="Helical" evidence="6">
    <location>
        <begin position="224"/>
        <end position="246"/>
    </location>
</feature>
<evidence type="ECO:0000313" key="8">
    <source>
        <dbReference type="Proteomes" id="UP000620046"/>
    </source>
</evidence>
<dbReference type="CDD" id="cd06662">
    <property type="entry name" value="SURF1"/>
    <property type="match status" value="1"/>
</dbReference>
<keyword evidence="4 6" id="KW-1133">Transmembrane helix</keyword>
<keyword evidence="5 6" id="KW-0472">Membrane</keyword>
<feature type="transmembrane region" description="Helical" evidence="6">
    <location>
        <begin position="20"/>
        <end position="41"/>
    </location>
</feature>
<dbReference type="Pfam" id="PF02104">
    <property type="entry name" value="SURF1"/>
    <property type="match status" value="1"/>
</dbReference>
<dbReference type="InterPro" id="IPR045214">
    <property type="entry name" value="Surf1/Surf4"/>
</dbReference>